<comment type="caution">
    <text evidence="12">The sequence shown here is derived from an EMBL/GenBank/DDBJ whole genome shotgun (WGS) entry which is preliminary data.</text>
</comment>
<dbReference type="NCBIfam" id="NF001453">
    <property type="entry name" value="PRK00312.1"/>
    <property type="match status" value="1"/>
</dbReference>
<dbReference type="SUPFAM" id="SSF53335">
    <property type="entry name" value="S-adenosyl-L-methionine-dependent methyltransferases"/>
    <property type="match status" value="1"/>
</dbReference>
<comment type="subcellular location">
    <subcellularLocation>
        <location evidence="1">Cytoplasm</location>
    </subcellularLocation>
</comment>
<dbReference type="CDD" id="cd02440">
    <property type="entry name" value="AdoMet_MTases"/>
    <property type="match status" value="1"/>
</dbReference>
<dbReference type="PANTHER" id="PTHR11579">
    <property type="entry name" value="PROTEIN-L-ISOASPARTATE O-METHYLTRANSFERASE"/>
    <property type="match status" value="1"/>
</dbReference>
<evidence type="ECO:0000256" key="5">
    <source>
        <dbReference type="ARBA" id="ARBA00022490"/>
    </source>
</evidence>
<evidence type="ECO:0000256" key="9">
    <source>
        <dbReference type="ARBA" id="ARBA00030757"/>
    </source>
</evidence>
<gene>
    <name evidence="12" type="ORF">IOD40_07300</name>
</gene>
<keyword evidence="7 12" id="KW-0808">Transferase</keyword>
<organism evidence="12 13">
    <name type="scientific">Aquamicrobium zhengzhouense</name>
    <dbReference type="NCBI Taxonomy" id="2781738"/>
    <lineage>
        <taxon>Bacteria</taxon>
        <taxon>Pseudomonadati</taxon>
        <taxon>Pseudomonadota</taxon>
        <taxon>Alphaproteobacteria</taxon>
        <taxon>Hyphomicrobiales</taxon>
        <taxon>Phyllobacteriaceae</taxon>
        <taxon>Aquamicrobium</taxon>
    </lineage>
</organism>
<dbReference type="Gene3D" id="3.40.50.150">
    <property type="entry name" value="Vaccinia Virus protein VP39"/>
    <property type="match status" value="1"/>
</dbReference>
<dbReference type="GO" id="GO:0032259">
    <property type="term" value="P:methylation"/>
    <property type="evidence" value="ECO:0007669"/>
    <property type="project" value="UniProtKB-KW"/>
</dbReference>
<dbReference type="EMBL" id="JADGMQ010000003">
    <property type="protein sequence ID" value="MBI1620468.1"/>
    <property type="molecule type" value="Genomic_DNA"/>
</dbReference>
<evidence type="ECO:0000256" key="2">
    <source>
        <dbReference type="ARBA" id="ARBA00005369"/>
    </source>
</evidence>
<evidence type="ECO:0000256" key="8">
    <source>
        <dbReference type="ARBA" id="ARBA00022691"/>
    </source>
</evidence>
<evidence type="ECO:0000313" key="13">
    <source>
        <dbReference type="Proteomes" id="UP000601789"/>
    </source>
</evidence>
<evidence type="ECO:0000256" key="10">
    <source>
        <dbReference type="ARBA" id="ARBA00031323"/>
    </source>
</evidence>
<evidence type="ECO:0000256" key="6">
    <source>
        <dbReference type="ARBA" id="ARBA00022603"/>
    </source>
</evidence>
<proteinExistence type="inferred from homology"/>
<dbReference type="EC" id="2.1.1.77" evidence="3"/>
<evidence type="ECO:0000256" key="7">
    <source>
        <dbReference type="ARBA" id="ARBA00022679"/>
    </source>
</evidence>
<evidence type="ECO:0000256" key="11">
    <source>
        <dbReference type="ARBA" id="ARBA00031350"/>
    </source>
</evidence>
<accession>A0ABS0SDG0</accession>
<keyword evidence="5" id="KW-0963">Cytoplasm</keyword>
<dbReference type="InterPro" id="IPR000682">
    <property type="entry name" value="PCMT"/>
</dbReference>
<evidence type="ECO:0000313" key="12">
    <source>
        <dbReference type="EMBL" id="MBI1620468.1"/>
    </source>
</evidence>
<evidence type="ECO:0000256" key="3">
    <source>
        <dbReference type="ARBA" id="ARBA00011890"/>
    </source>
</evidence>
<sequence length="215" mass="23465">MDEAERERFAAFLLRMRSSNLNHRDLMAAVEATPRSSFVPPQWRVDAWSERSIPIECGEAIEGIDLQMRVISLLNLEPGSRVLEVGTGSGYTSAVMSRLSARVLTLDRFRTLCDAARQRHETLGISNILVRQADGTNGAAAEGPFDRIVIWAAYESLPRGFVEQLSSGGVMIAPIGPADGIQTLEKLTKTGSRFERENVANVRLQPIASGIAAAI</sequence>
<keyword evidence="6 12" id="KW-0489">Methyltransferase</keyword>
<evidence type="ECO:0000256" key="1">
    <source>
        <dbReference type="ARBA" id="ARBA00004496"/>
    </source>
</evidence>
<reference evidence="12 13" key="1">
    <citation type="submission" date="2020-10" db="EMBL/GenBank/DDBJ databases">
        <title>Aquamicrobium zhengzhouensis sp. nov., a exopolysaccharide producing bacterium isolated from farmland soil.</title>
        <authorList>
            <person name="Wang X."/>
        </authorList>
    </citation>
    <scope>NUCLEOTIDE SEQUENCE [LARGE SCALE GENOMIC DNA]</scope>
    <source>
        <strain evidence="13">cd-1</strain>
    </source>
</reference>
<dbReference type="Proteomes" id="UP000601789">
    <property type="component" value="Unassembled WGS sequence"/>
</dbReference>
<dbReference type="GO" id="GO:0004719">
    <property type="term" value="F:protein-L-isoaspartate (D-aspartate) O-methyltransferase activity"/>
    <property type="evidence" value="ECO:0007669"/>
    <property type="project" value="UniProtKB-EC"/>
</dbReference>
<dbReference type="InterPro" id="IPR029063">
    <property type="entry name" value="SAM-dependent_MTases_sf"/>
</dbReference>
<keyword evidence="13" id="KW-1185">Reference proteome</keyword>
<dbReference type="Pfam" id="PF01135">
    <property type="entry name" value="PCMT"/>
    <property type="match status" value="1"/>
</dbReference>
<name>A0ABS0SDG0_9HYPH</name>
<evidence type="ECO:0000256" key="4">
    <source>
        <dbReference type="ARBA" id="ARBA00013346"/>
    </source>
</evidence>
<keyword evidence="8" id="KW-0949">S-adenosyl-L-methionine</keyword>
<protein>
    <recommendedName>
        <fullName evidence="4">Protein-L-isoaspartate O-methyltransferase</fullName>
        <ecNumber evidence="3">2.1.1.77</ecNumber>
    </recommendedName>
    <alternativeName>
        <fullName evidence="11">L-isoaspartyl protein carboxyl methyltransferase</fullName>
    </alternativeName>
    <alternativeName>
        <fullName evidence="9">Protein L-isoaspartyl methyltransferase</fullName>
    </alternativeName>
    <alternativeName>
        <fullName evidence="10">Protein-beta-aspartate methyltransferase</fullName>
    </alternativeName>
</protein>
<comment type="similarity">
    <text evidence="2">Belongs to the methyltransferase superfamily. L-isoaspartyl/D-aspartyl protein methyltransferase family.</text>
</comment>
<dbReference type="PANTHER" id="PTHR11579:SF0">
    <property type="entry name" value="PROTEIN-L-ISOASPARTATE(D-ASPARTATE) O-METHYLTRANSFERASE"/>
    <property type="match status" value="1"/>
</dbReference>